<gene>
    <name evidence="2" type="ORF">BN53_06280</name>
</gene>
<dbReference type="STRING" id="1423790.BN53_06280"/>
<protein>
    <submittedName>
        <fullName evidence="2">Ribosomal protein L7/L12</fullName>
    </submittedName>
</protein>
<dbReference type="eggNOG" id="COG1358">
    <property type="taxonomic scope" value="Bacteria"/>
</dbReference>
<dbReference type="AlphaFoldDB" id="I7LED3"/>
<comment type="caution">
    <text evidence="2">The sequence shown here is derived from an EMBL/GenBank/DDBJ whole genome shotgun (WGS) entry which is preliminary data.</text>
</comment>
<reference evidence="2 3" key="1">
    <citation type="submission" date="2012-06" db="EMBL/GenBank/DDBJ databases">
        <title>Draft Genome Sequence of Lactobacillus pasteurii CRBIP 24.76T.</title>
        <authorList>
            <person name="Cousin S."/>
            <person name="Bouchier C."/>
            <person name="Loux V."/>
            <person name="Ma L."/>
            <person name="Creno S."/>
            <person name="Bizet C."/>
            <person name="Clermont D."/>
        </authorList>
    </citation>
    <scope>NUCLEOTIDE SEQUENCE [LARGE SCALE GENOMIC DNA]</scope>
    <source>
        <strain evidence="3">CRBIP 24.76T</strain>
    </source>
</reference>
<dbReference type="GO" id="GO:0005840">
    <property type="term" value="C:ribosome"/>
    <property type="evidence" value="ECO:0007669"/>
    <property type="project" value="UniProtKB-KW"/>
</dbReference>
<feature type="domain" description="Ribosomal protein eL8/eL30/eS12/Gadd45" evidence="1">
    <location>
        <begin position="3"/>
        <end position="86"/>
    </location>
</feature>
<keyword evidence="3" id="KW-1185">Reference proteome</keyword>
<organism evidence="2 3">
    <name type="scientific">Lactobacillus pasteurii DSM 23907 = CRBIP 24.76</name>
    <dbReference type="NCBI Taxonomy" id="1423790"/>
    <lineage>
        <taxon>Bacteria</taxon>
        <taxon>Bacillati</taxon>
        <taxon>Bacillota</taxon>
        <taxon>Bacilli</taxon>
        <taxon>Lactobacillales</taxon>
        <taxon>Lactobacillaceae</taxon>
        <taxon>Lactobacillus</taxon>
    </lineage>
</organism>
<keyword evidence="2" id="KW-0687">Ribonucleoprotein</keyword>
<name>I7LED3_9LACO</name>
<dbReference type="InterPro" id="IPR004038">
    <property type="entry name" value="Ribosomal_eL8/eL30/eS12/Gad45"/>
</dbReference>
<dbReference type="Proteomes" id="UP000009311">
    <property type="component" value="Unassembled WGS sequence"/>
</dbReference>
<dbReference type="InterPro" id="IPR029064">
    <property type="entry name" value="Ribosomal_eL30-like_sf"/>
</dbReference>
<proteinExistence type="predicted"/>
<dbReference type="Gene3D" id="3.30.1330.30">
    <property type="match status" value="1"/>
</dbReference>
<evidence type="ECO:0000313" key="2">
    <source>
        <dbReference type="EMBL" id="CCI85688.1"/>
    </source>
</evidence>
<dbReference type="EMBL" id="CAKD01000023">
    <property type="protein sequence ID" value="CCI85688.1"/>
    <property type="molecule type" value="Genomic_DNA"/>
</dbReference>
<accession>I7LED3</accession>
<evidence type="ECO:0000259" key="1">
    <source>
        <dbReference type="Pfam" id="PF01248"/>
    </source>
</evidence>
<keyword evidence="2" id="KW-0689">Ribosomal protein</keyword>
<evidence type="ECO:0000313" key="3">
    <source>
        <dbReference type="Proteomes" id="UP000009311"/>
    </source>
</evidence>
<dbReference type="Pfam" id="PF01248">
    <property type="entry name" value="Ribosomal_L7Ae"/>
    <property type="match status" value="1"/>
</dbReference>
<sequence length="96" mass="10316">MNLLGLATRAGKLITGTETVIMGLGKKKVKKVIVASDLQHHSLEKVQRAAKKANVGIIDLFTSQELQHAVGKERKVLALTDQGFAKALDKLISKGV</sequence>
<dbReference type="SUPFAM" id="SSF55315">
    <property type="entry name" value="L30e-like"/>
    <property type="match status" value="1"/>
</dbReference>